<proteinExistence type="predicted"/>
<dbReference type="Pfam" id="PF19943">
    <property type="entry name" value="DUF6405"/>
    <property type="match status" value="1"/>
</dbReference>
<reference evidence="2" key="1">
    <citation type="journal article" date="2014" name="Int. J. Syst. Evol. Microbiol.">
        <title>Complete genome sequence of Corynebacterium casei LMG S-19264T (=DSM 44701T), isolated from a smear-ripened cheese.</title>
        <authorList>
            <consortium name="US DOE Joint Genome Institute (JGI-PGF)"/>
            <person name="Walter F."/>
            <person name="Albersmeier A."/>
            <person name="Kalinowski J."/>
            <person name="Ruckert C."/>
        </authorList>
    </citation>
    <scope>NUCLEOTIDE SEQUENCE</scope>
    <source>
        <strain evidence="2">JCM 4714</strain>
    </source>
</reference>
<evidence type="ECO:0000313" key="3">
    <source>
        <dbReference type="Proteomes" id="UP000655443"/>
    </source>
</evidence>
<dbReference type="Proteomes" id="UP000655443">
    <property type="component" value="Unassembled WGS sequence"/>
</dbReference>
<dbReference type="EMBL" id="BMVG01000002">
    <property type="protein sequence ID" value="GHE00260.1"/>
    <property type="molecule type" value="Genomic_DNA"/>
</dbReference>
<keyword evidence="1" id="KW-0472">Membrane</keyword>
<evidence type="ECO:0000313" key="2">
    <source>
        <dbReference type="EMBL" id="GHE00260.1"/>
    </source>
</evidence>
<name>A0A918YDT6_9ACTN</name>
<keyword evidence="1" id="KW-0812">Transmembrane</keyword>
<sequence>MKKVPFGSLSAAIAALGTALAFLTFQLRADGYEPYVESVATASVVMYVTAGLVMLTWARARDSQGHSN</sequence>
<keyword evidence="3" id="KW-1185">Reference proteome</keyword>
<reference evidence="2" key="2">
    <citation type="submission" date="2020-09" db="EMBL/GenBank/DDBJ databases">
        <authorList>
            <person name="Sun Q."/>
            <person name="Ohkuma M."/>
        </authorList>
    </citation>
    <scope>NUCLEOTIDE SEQUENCE</scope>
    <source>
        <strain evidence="2">JCM 4714</strain>
    </source>
</reference>
<keyword evidence="1" id="KW-1133">Transmembrane helix</keyword>
<gene>
    <name evidence="2" type="ORF">GCM10010339_14720</name>
</gene>
<dbReference type="AlphaFoldDB" id="A0A918YDT6"/>
<protein>
    <submittedName>
        <fullName evidence="2">Uncharacterized protein</fullName>
    </submittedName>
</protein>
<dbReference type="InterPro" id="IPR045643">
    <property type="entry name" value="DUF6405"/>
</dbReference>
<dbReference type="RefSeq" id="WP_189949654.1">
    <property type="nucleotide sequence ID" value="NZ_BMVG01000002.1"/>
</dbReference>
<accession>A0A918YDT6</accession>
<comment type="caution">
    <text evidence="2">The sequence shown here is derived from an EMBL/GenBank/DDBJ whole genome shotgun (WGS) entry which is preliminary data.</text>
</comment>
<organism evidence="2 3">
    <name type="scientific">Streptomyces alanosinicus</name>
    <dbReference type="NCBI Taxonomy" id="68171"/>
    <lineage>
        <taxon>Bacteria</taxon>
        <taxon>Bacillati</taxon>
        <taxon>Actinomycetota</taxon>
        <taxon>Actinomycetes</taxon>
        <taxon>Kitasatosporales</taxon>
        <taxon>Streptomycetaceae</taxon>
        <taxon>Streptomyces</taxon>
    </lineage>
</organism>
<evidence type="ECO:0000256" key="1">
    <source>
        <dbReference type="SAM" id="Phobius"/>
    </source>
</evidence>
<feature type="transmembrane region" description="Helical" evidence="1">
    <location>
        <begin position="39"/>
        <end position="58"/>
    </location>
</feature>